<sequence>MSHSPFDAYPILLQSCGLLHFLCLSVLLELDNRSMTIRLIRLLLDVSWSDLRSIISCLRSIIGEDEKRLAGLCDYIQDRPLAGESFPWPSLSRDLARRCIQIGKDIHAGKLEDVSWGEIQFHTNWAIHVRLSPCCNELLHDIQSLHPSQLPQCNVEDIHHVLEWLQSFPDPPFEVITCWAQHLVEIQVTNGRNFNPDNAERAWKNHLDRVKKRREITIKLKRVSTNNMRDTMVASVAGQI</sequence>
<dbReference type="AlphaFoldDB" id="A0A9P5UGC5"/>
<organism evidence="1 2">
    <name type="scientific">Rhodocollybia butyracea</name>
    <dbReference type="NCBI Taxonomy" id="206335"/>
    <lineage>
        <taxon>Eukaryota</taxon>
        <taxon>Fungi</taxon>
        <taxon>Dikarya</taxon>
        <taxon>Basidiomycota</taxon>
        <taxon>Agaricomycotina</taxon>
        <taxon>Agaricomycetes</taxon>
        <taxon>Agaricomycetidae</taxon>
        <taxon>Agaricales</taxon>
        <taxon>Marasmiineae</taxon>
        <taxon>Omphalotaceae</taxon>
        <taxon>Rhodocollybia</taxon>
    </lineage>
</organism>
<proteinExistence type="predicted"/>
<protein>
    <submittedName>
        <fullName evidence="1">Uncharacterized protein</fullName>
    </submittedName>
</protein>
<dbReference type="Proteomes" id="UP000772434">
    <property type="component" value="Unassembled WGS sequence"/>
</dbReference>
<evidence type="ECO:0000313" key="2">
    <source>
        <dbReference type="Proteomes" id="UP000772434"/>
    </source>
</evidence>
<gene>
    <name evidence="1" type="ORF">BDP27DRAFT_350870</name>
</gene>
<comment type="caution">
    <text evidence="1">The sequence shown here is derived from an EMBL/GenBank/DDBJ whole genome shotgun (WGS) entry which is preliminary data.</text>
</comment>
<dbReference type="EMBL" id="JADNRY010000002">
    <property type="protein sequence ID" value="KAF9078226.1"/>
    <property type="molecule type" value="Genomic_DNA"/>
</dbReference>
<accession>A0A9P5UGC5</accession>
<keyword evidence="2" id="KW-1185">Reference proteome</keyword>
<name>A0A9P5UGC5_9AGAR</name>
<dbReference type="OrthoDB" id="3065231at2759"/>
<reference evidence="1" key="1">
    <citation type="submission" date="2020-11" db="EMBL/GenBank/DDBJ databases">
        <authorList>
            <consortium name="DOE Joint Genome Institute"/>
            <person name="Ahrendt S."/>
            <person name="Riley R."/>
            <person name="Andreopoulos W."/>
            <person name="Labutti K."/>
            <person name="Pangilinan J."/>
            <person name="Ruiz-Duenas F.J."/>
            <person name="Barrasa J.M."/>
            <person name="Sanchez-Garcia M."/>
            <person name="Camarero S."/>
            <person name="Miyauchi S."/>
            <person name="Serrano A."/>
            <person name="Linde D."/>
            <person name="Babiker R."/>
            <person name="Drula E."/>
            <person name="Ayuso-Fernandez I."/>
            <person name="Pacheco R."/>
            <person name="Padilla G."/>
            <person name="Ferreira P."/>
            <person name="Barriuso J."/>
            <person name="Kellner H."/>
            <person name="Castanera R."/>
            <person name="Alfaro M."/>
            <person name="Ramirez L."/>
            <person name="Pisabarro A.G."/>
            <person name="Kuo A."/>
            <person name="Tritt A."/>
            <person name="Lipzen A."/>
            <person name="He G."/>
            <person name="Yan M."/>
            <person name="Ng V."/>
            <person name="Cullen D."/>
            <person name="Martin F."/>
            <person name="Rosso M.-N."/>
            <person name="Henrissat B."/>
            <person name="Hibbett D."/>
            <person name="Martinez A.T."/>
            <person name="Grigoriev I.V."/>
        </authorList>
    </citation>
    <scope>NUCLEOTIDE SEQUENCE</scope>
    <source>
        <strain evidence="1">AH 40177</strain>
    </source>
</reference>
<evidence type="ECO:0000313" key="1">
    <source>
        <dbReference type="EMBL" id="KAF9078226.1"/>
    </source>
</evidence>